<proteinExistence type="predicted"/>
<sequence length="292" mass="32398">MPNVVARAVKSWLKTSVHKVNGLRAKPEIESLMKHQSPAVNAVGAALYDVLNSANSPEERMTFEKIEQRRATLLNSNAEISVMDYGAGSPSSIRTHEEMAQGVEFHSTIRAVCRSSKPAFWGVFLFKLIRYLQPSNCLELGSCVGISASYQASALHMNNKGKMLTLEGSPEVAKVAQESLDFMELNNTSIVTGPFHSTLHKTLSAHQPIDYLFNDGHHDHDAVLEYFNTALPYLAKSTVMIIDDINWSEGMRNAWQEIEEDERVALSIDLNEIGIALITDTLTSKEIIKIPL</sequence>
<dbReference type="InterPro" id="IPR029063">
    <property type="entry name" value="SAM-dependent_MTases_sf"/>
</dbReference>
<name>A0AAV5NMK6_9VIBR</name>
<dbReference type="AlphaFoldDB" id="A0AAV5NMK6"/>
<evidence type="ECO:0000313" key="2">
    <source>
        <dbReference type="Proteomes" id="UP001156690"/>
    </source>
</evidence>
<dbReference type="GO" id="GO:0008171">
    <property type="term" value="F:O-methyltransferase activity"/>
    <property type="evidence" value="ECO:0007669"/>
    <property type="project" value="TreeGrafter"/>
</dbReference>
<dbReference type="RefSeq" id="WP_126607897.1">
    <property type="nucleotide sequence ID" value="NZ_AP025144.1"/>
</dbReference>
<keyword evidence="2" id="KW-1185">Reference proteome</keyword>
<gene>
    <name evidence="1" type="ORF">GCM10007932_08430</name>
</gene>
<dbReference type="Pfam" id="PF13578">
    <property type="entry name" value="Methyltransf_24"/>
    <property type="match status" value="1"/>
</dbReference>
<dbReference type="Proteomes" id="UP001156690">
    <property type="component" value="Unassembled WGS sequence"/>
</dbReference>
<dbReference type="SUPFAM" id="SSF53335">
    <property type="entry name" value="S-adenosyl-L-methionine-dependent methyltransferases"/>
    <property type="match status" value="1"/>
</dbReference>
<comment type="caution">
    <text evidence="1">The sequence shown here is derived from an EMBL/GenBank/DDBJ whole genome shotgun (WGS) entry which is preliminary data.</text>
</comment>
<dbReference type="PANTHER" id="PTHR43836:SF2">
    <property type="entry name" value="CATECHOL O-METHYLTRANSFERASE 1-RELATED"/>
    <property type="match status" value="1"/>
</dbReference>
<protein>
    <recommendedName>
        <fullName evidence="3">Class I SAM-dependent methyltransferase</fullName>
    </recommendedName>
</protein>
<evidence type="ECO:0000313" key="1">
    <source>
        <dbReference type="EMBL" id="GLQ71483.1"/>
    </source>
</evidence>
<dbReference type="PANTHER" id="PTHR43836">
    <property type="entry name" value="CATECHOL O-METHYLTRANSFERASE 1-RELATED"/>
    <property type="match status" value="1"/>
</dbReference>
<organism evidence="1 2">
    <name type="scientific">Vibrio penaeicida</name>
    <dbReference type="NCBI Taxonomy" id="104609"/>
    <lineage>
        <taxon>Bacteria</taxon>
        <taxon>Pseudomonadati</taxon>
        <taxon>Pseudomonadota</taxon>
        <taxon>Gammaproteobacteria</taxon>
        <taxon>Vibrionales</taxon>
        <taxon>Vibrionaceae</taxon>
        <taxon>Vibrio</taxon>
    </lineage>
</organism>
<accession>A0AAV5NMK6</accession>
<dbReference type="Gene3D" id="3.40.50.150">
    <property type="entry name" value="Vaccinia Virus protein VP39"/>
    <property type="match status" value="1"/>
</dbReference>
<evidence type="ECO:0008006" key="3">
    <source>
        <dbReference type="Google" id="ProtNLM"/>
    </source>
</evidence>
<dbReference type="EMBL" id="BSNX01000007">
    <property type="protein sequence ID" value="GLQ71483.1"/>
    <property type="molecule type" value="Genomic_DNA"/>
</dbReference>
<reference evidence="2" key="1">
    <citation type="journal article" date="2019" name="Int. J. Syst. Evol. Microbiol.">
        <title>The Global Catalogue of Microorganisms (GCM) 10K type strain sequencing project: providing services to taxonomists for standard genome sequencing and annotation.</title>
        <authorList>
            <consortium name="The Broad Institute Genomics Platform"/>
            <consortium name="The Broad Institute Genome Sequencing Center for Infectious Disease"/>
            <person name="Wu L."/>
            <person name="Ma J."/>
        </authorList>
    </citation>
    <scope>NUCLEOTIDE SEQUENCE [LARGE SCALE GENOMIC DNA]</scope>
    <source>
        <strain evidence="2">NBRC 15640</strain>
    </source>
</reference>